<proteinExistence type="predicted"/>
<name>A0A1M5FET4_9ALTE</name>
<feature type="domain" description="YcxB-like C-terminal" evidence="2">
    <location>
        <begin position="106"/>
        <end position="164"/>
    </location>
</feature>
<gene>
    <name evidence="3" type="ORF">SAMN05216361_0809</name>
</gene>
<keyword evidence="1" id="KW-0472">Membrane</keyword>
<dbReference type="InterPro" id="IPR025588">
    <property type="entry name" value="YcxB-like_C"/>
</dbReference>
<evidence type="ECO:0000259" key="2">
    <source>
        <dbReference type="Pfam" id="PF14317"/>
    </source>
</evidence>
<evidence type="ECO:0000256" key="1">
    <source>
        <dbReference type="SAM" id="Phobius"/>
    </source>
</evidence>
<dbReference type="RefSeq" id="WP_073318093.1">
    <property type="nucleotide sequence ID" value="NZ_FQWD01000001.1"/>
</dbReference>
<keyword evidence="4" id="KW-1185">Reference proteome</keyword>
<evidence type="ECO:0000313" key="3">
    <source>
        <dbReference type="EMBL" id="SHF89986.1"/>
    </source>
</evidence>
<feature type="transmembrane region" description="Helical" evidence="1">
    <location>
        <begin position="59"/>
        <end position="88"/>
    </location>
</feature>
<dbReference type="Pfam" id="PF14317">
    <property type="entry name" value="YcxB"/>
    <property type="match status" value="1"/>
</dbReference>
<dbReference type="STRING" id="634436.SAMN05216361_0809"/>
<sequence length="175" mass="19920">MTARISTIETFITRADLVRFNVWFLATAPFTYKYMLCIALGVLSYLVYDRGMPDDVVVWMVMVTGSLLTGFVATLVYFLWCIATVLMVSKVSNGILGKHEYQCQQDGLFEKTIANETLHKWGALGHVRQVGSLLLLQVSGYQYHVFPRHSFENQAQMDAFRQQLLNQVNQAKQLA</sequence>
<dbReference type="Proteomes" id="UP000184520">
    <property type="component" value="Unassembled WGS sequence"/>
</dbReference>
<organism evidence="3 4">
    <name type="scientific">Marisediminitalea aggregata</name>
    <dbReference type="NCBI Taxonomy" id="634436"/>
    <lineage>
        <taxon>Bacteria</taxon>
        <taxon>Pseudomonadati</taxon>
        <taxon>Pseudomonadota</taxon>
        <taxon>Gammaproteobacteria</taxon>
        <taxon>Alteromonadales</taxon>
        <taxon>Alteromonadaceae</taxon>
        <taxon>Marisediminitalea</taxon>
    </lineage>
</organism>
<dbReference type="EMBL" id="FQWD01000001">
    <property type="protein sequence ID" value="SHF89986.1"/>
    <property type="molecule type" value="Genomic_DNA"/>
</dbReference>
<keyword evidence="1" id="KW-0812">Transmembrane</keyword>
<dbReference type="AlphaFoldDB" id="A0A1M5FET4"/>
<evidence type="ECO:0000313" key="4">
    <source>
        <dbReference type="Proteomes" id="UP000184520"/>
    </source>
</evidence>
<protein>
    <submittedName>
        <fullName evidence="3">YcxB-like protein</fullName>
    </submittedName>
</protein>
<feature type="transmembrane region" description="Helical" evidence="1">
    <location>
        <begin position="20"/>
        <end position="47"/>
    </location>
</feature>
<keyword evidence="1" id="KW-1133">Transmembrane helix</keyword>
<dbReference type="OrthoDB" id="6900247at2"/>
<accession>A0A1M5FET4</accession>
<reference evidence="4" key="1">
    <citation type="submission" date="2016-11" db="EMBL/GenBank/DDBJ databases">
        <authorList>
            <person name="Varghese N."/>
            <person name="Submissions S."/>
        </authorList>
    </citation>
    <scope>NUCLEOTIDE SEQUENCE [LARGE SCALE GENOMIC DNA]</scope>
    <source>
        <strain evidence="4">CGMCC 1.8995</strain>
    </source>
</reference>